<dbReference type="Gene3D" id="3.40.50.2000">
    <property type="entry name" value="Glycogen Phosphorylase B"/>
    <property type="match status" value="2"/>
</dbReference>
<proteinExistence type="predicted"/>
<sequence length="100" mass="11106">MVTWPMFAEQFFKEKLVTEVMRIGAGVGSVQWKRIDSDGVKSEAIARAIKRVMVSEEAEGFRSRAKAYKEMARQAIEEGGSSYTGLTTLLQDISSHSSTN</sequence>
<dbReference type="Proteomes" id="UP000224567">
    <property type="component" value="Unassembled WGS sequence"/>
</dbReference>
<organism evidence="1 2">
    <name type="scientific">Capsicum baccatum</name>
    <name type="common">Peruvian pepper</name>
    <dbReference type="NCBI Taxonomy" id="33114"/>
    <lineage>
        <taxon>Eukaryota</taxon>
        <taxon>Viridiplantae</taxon>
        <taxon>Streptophyta</taxon>
        <taxon>Embryophyta</taxon>
        <taxon>Tracheophyta</taxon>
        <taxon>Spermatophyta</taxon>
        <taxon>Magnoliopsida</taxon>
        <taxon>eudicotyledons</taxon>
        <taxon>Gunneridae</taxon>
        <taxon>Pentapetalae</taxon>
        <taxon>asterids</taxon>
        <taxon>lamiids</taxon>
        <taxon>Solanales</taxon>
        <taxon>Solanaceae</taxon>
        <taxon>Solanoideae</taxon>
        <taxon>Capsiceae</taxon>
        <taxon>Capsicum</taxon>
    </lineage>
</organism>
<dbReference type="PANTHER" id="PTHR48045:SF3">
    <property type="entry name" value="GLYCOSYLTRANSFERASE"/>
    <property type="match status" value="1"/>
</dbReference>
<dbReference type="OrthoDB" id="1642874at2759"/>
<gene>
    <name evidence="1" type="ORF">CQW23_20635</name>
</gene>
<dbReference type="PANTHER" id="PTHR48045">
    <property type="entry name" value="UDP-GLYCOSYLTRANSFERASE 72B1"/>
    <property type="match status" value="1"/>
</dbReference>
<keyword evidence="2" id="KW-1185">Reference proteome</keyword>
<evidence type="ECO:0000313" key="1">
    <source>
        <dbReference type="EMBL" id="PHT41781.1"/>
    </source>
</evidence>
<dbReference type="AlphaFoldDB" id="A0A2G2W968"/>
<reference evidence="1 2" key="1">
    <citation type="journal article" date="2017" name="Genome Biol.">
        <title>New reference genome sequences of hot pepper reveal the massive evolution of plant disease-resistance genes by retroduplication.</title>
        <authorList>
            <person name="Kim S."/>
            <person name="Park J."/>
            <person name="Yeom S.I."/>
            <person name="Kim Y.M."/>
            <person name="Seo E."/>
            <person name="Kim K.T."/>
            <person name="Kim M.S."/>
            <person name="Lee J.M."/>
            <person name="Cheong K."/>
            <person name="Shin H.S."/>
            <person name="Kim S.B."/>
            <person name="Han K."/>
            <person name="Lee J."/>
            <person name="Park M."/>
            <person name="Lee H.A."/>
            <person name="Lee H.Y."/>
            <person name="Lee Y."/>
            <person name="Oh S."/>
            <person name="Lee J.H."/>
            <person name="Choi E."/>
            <person name="Choi E."/>
            <person name="Lee S.E."/>
            <person name="Jeon J."/>
            <person name="Kim H."/>
            <person name="Choi G."/>
            <person name="Song H."/>
            <person name="Lee J."/>
            <person name="Lee S.C."/>
            <person name="Kwon J.K."/>
            <person name="Lee H.Y."/>
            <person name="Koo N."/>
            <person name="Hong Y."/>
            <person name="Kim R.W."/>
            <person name="Kang W.H."/>
            <person name="Huh J.H."/>
            <person name="Kang B.C."/>
            <person name="Yang T.J."/>
            <person name="Lee Y.H."/>
            <person name="Bennetzen J.L."/>
            <person name="Choi D."/>
        </authorList>
    </citation>
    <scope>NUCLEOTIDE SEQUENCE [LARGE SCALE GENOMIC DNA]</scope>
    <source>
        <strain evidence="2">cv. PBC81</strain>
    </source>
</reference>
<evidence type="ECO:0000313" key="2">
    <source>
        <dbReference type="Proteomes" id="UP000224567"/>
    </source>
</evidence>
<dbReference type="EMBL" id="MLFT02000008">
    <property type="protein sequence ID" value="PHT41781.1"/>
    <property type="molecule type" value="Genomic_DNA"/>
</dbReference>
<dbReference type="GO" id="GO:0016740">
    <property type="term" value="F:transferase activity"/>
    <property type="evidence" value="ECO:0007669"/>
    <property type="project" value="UniProtKB-KW"/>
</dbReference>
<comment type="caution">
    <text evidence="1">The sequence shown here is derived from an EMBL/GenBank/DDBJ whole genome shotgun (WGS) entry which is preliminary data.</text>
</comment>
<protein>
    <submittedName>
        <fullName evidence="1">Scopoletin glucosyltransferase</fullName>
    </submittedName>
</protein>
<dbReference type="STRING" id="33114.A0A2G2W968"/>
<dbReference type="SUPFAM" id="SSF53756">
    <property type="entry name" value="UDP-Glycosyltransferase/glycogen phosphorylase"/>
    <property type="match status" value="1"/>
</dbReference>
<accession>A0A2G2W968</accession>
<name>A0A2G2W968_CAPBA</name>
<reference evidence="2" key="2">
    <citation type="journal article" date="2017" name="J. Anim. Genet.">
        <title>Multiple reference genome sequences of hot pepper reveal the massive evolution of plant disease resistance genes by retroduplication.</title>
        <authorList>
            <person name="Kim S."/>
            <person name="Park J."/>
            <person name="Yeom S.-I."/>
            <person name="Kim Y.-M."/>
            <person name="Seo E."/>
            <person name="Kim K.-T."/>
            <person name="Kim M.-S."/>
            <person name="Lee J.M."/>
            <person name="Cheong K."/>
            <person name="Shin H.-S."/>
            <person name="Kim S.-B."/>
            <person name="Han K."/>
            <person name="Lee J."/>
            <person name="Park M."/>
            <person name="Lee H.-A."/>
            <person name="Lee H.-Y."/>
            <person name="Lee Y."/>
            <person name="Oh S."/>
            <person name="Lee J.H."/>
            <person name="Choi E."/>
            <person name="Choi E."/>
            <person name="Lee S.E."/>
            <person name="Jeon J."/>
            <person name="Kim H."/>
            <person name="Choi G."/>
            <person name="Song H."/>
            <person name="Lee J."/>
            <person name="Lee S.-C."/>
            <person name="Kwon J.-K."/>
            <person name="Lee H.-Y."/>
            <person name="Koo N."/>
            <person name="Hong Y."/>
            <person name="Kim R.W."/>
            <person name="Kang W.-H."/>
            <person name="Huh J.H."/>
            <person name="Kang B.-C."/>
            <person name="Yang T.-J."/>
            <person name="Lee Y.-H."/>
            <person name="Bennetzen J.L."/>
            <person name="Choi D."/>
        </authorList>
    </citation>
    <scope>NUCLEOTIDE SEQUENCE [LARGE SCALE GENOMIC DNA]</scope>
    <source>
        <strain evidence="2">cv. PBC81</strain>
    </source>
</reference>